<protein>
    <submittedName>
        <fullName evidence="1">Uncharacterized protein</fullName>
    </submittedName>
</protein>
<organism evidence="1 2">
    <name type="scientific">Entomophthora muscae</name>
    <dbReference type="NCBI Taxonomy" id="34485"/>
    <lineage>
        <taxon>Eukaryota</taxon>
        <taxon>Fungi</taxon>
        <taxon>Fungi incertae sedis</taxon>
        <taxon>Zoopagomycota</taxon>
        <taxon>Entomophthoromycotina</taxon>
        <taxon>Entomophthoromycetes</taxon>
        <taxon>Entomophthorales</taxon>
        <taxon>Entomophthoraceae</taxon>
        <taxon>Entomophthora</taxon>
    </lineage>
</organism>
<keyword evidence="2" id="KW-1185">Reference proteome</keyword>
<gene>
    <name evidence="1" type="ORF">DSO57_1009062</name>
</gene>
<dbReference type="EMBL" id="QTSX02007128">
    <property type="protein sequence ID" value="KAJ9050976.1"/>
    <property type="molecule type" value="Genomic_DNA"/>
</dbReference>
<proteinExistence type="predicted"/>
<name>A0ACC2RLR4_9FUNG</name>
<dbReference type="Proteomes" id="UP001165960">
    <property type="component" value="Unassembled WGS sequence"/>
</dbReference>
<comment type="caution">
    <text evidence="1">The sequence shown here is derived from an EMBL/GenBank/DDBJ whole genome shotgun (WGS) entry which is preliminary data.</text>
</comment>
<reference evidence="1" key="1">
    <citation type="submission" date="2022-04" db="EMBL/GenBank/DDBJ databases">
        <title>Genome of the entomopathogenic fungus Entomophthora muscae.</title>
        <authorList>
            <person name="Elya C."/>
            <person name="Lovett B.R."/>
            <person name="Lee E."/>
            <person name="Macias A.M."/>
            <person name="Hajek A.E."/>
            <person name="De Bivort B.L."/>
            <person name="Kasson M.T."/>
            <person name="De Fine Licht H.H."/>
            <person name="Stajich J.E."/>
        </authorList>
    </citation>
    <scope>NUCLEOTIDE SEQUENCE</scope>
    <source>
        <strain evidence="1">Berkeley</strain>
    </source>
</reference>
<accession>A0ACC2RLR4</accession>
<evidence type="ECO:0000313" key="2">
    <source>
        <dbReference type="Proteomes" id="UP001165960"/>
    </source>
</evidence>
<evidence type="ECO:0000313" key="1">
    <source>
        <dbReference type="EMBL" id="KAJ9050976.1"/>
    </source>
</evidence>
<sequence>MHEKEDLEKELIETEIADFQKIESYGYISGSFKRLGVNHISITLFEGNVLELELSSRGYEVLSAKPSLSLETSVFESADTLLTFLSPKYRENFHQLSV</sequence>